<dbReference type="AlphaFoldDB" id="H2C8J1"/>
<dbReference type="HOGENOM" id="CLU_3210825_0_0_2"/>
<organism evidence="1 2">
    <name type="scientific">Metallosphaera yellowstonensis MK1</name>
    <dbReference type="NCBI Taxonomy" id="671065"/>
    <lineage>
        <taxon>Archaea</taxon>
        <taxon>Thermoproteota</taxon>
        <taxon>Thermoprotei</taxon>
        <taxon>Sulfolobales</taxon>
        <taxon>Sulfolobaceae</taxon>
        <taxon>Metallosphaera</taxon>
    </lineage>
</organism>
<evidence type="ECO:0000313" key="2">
    <source>
        <dbReference type="Proteomes" id="UP000003980"/>
    </source>
</evidence>
<evidence type="ECO:0000313" key="1">
    <source>
        <dbReference type="EMBL" id="EHP68467.1"/>
    </source>
</evidence>
<gene>
    <name evidence="1" type="ORF">MetMK1DRAFT_00029010</name>
</gene>
<protein>
    <submittedName>
        <fullName evidence="1">Uncharacterized protein</fullName>
    </submittedName>
</protein>
<dbReference type="Proteomes" id="UP000003980">
    <property type="component" value="Unassembled WGS sequence"/>
</dbReference>
<sequence>MQYIFDARRELEVPEMLRRYPVIRVKAITFRTNQEHGPISLAQI</sequence>
<reference evidence="1 2" key="1">
    <citation type="submission" date="2012-01" db="EMBL/GenBank/DDBJ databases">
        <title>Improved High-Quality Draft sequence of Metallosphaera yellowstonensis MK1.</title>
        <authorList>
            <consortium name="US DOE Joint Genome Institute"/>
            <person name="Lucas S."/>
            <person name="Han J."/>
            <person name="Cheng J.-F."/>
            <person name="Goodwin L."/>
            <person name="Pitluck S."/>
            <person name="Peters L."/>
            <person name="Teshima H."/>
            <person name="Detter J.C."/>
            <person name="Han C."/>
            <person name="Tapia R."/>
            <person name="Land M."/>
            <person name="Hauser L."/>
            <person name="Kyrpides N."/>
            <person name="Kozubal M."/>
            <person name="Macur R.E."/>
            <person name="Jay Z."/>
            <person name="Inskeep W."/>
            <person name="Woyke T."/>
        </authorList>
    </citation>
    <scope>NUCLEOTIDE SEQUENCE [LARGE SCALE GENOMIC DNA]</scope>
    <source>
        <strain evidence="1 2">MK1</strain>
    </source>
</reference>
<proteinExistence type="predicted"/>
<name>H2C8J1_9CREN</name>
<keyword evidence="2" id="KW-1185">Reference proteome</keyword>
<accession>H2C8J1</accession>
<dbReference type="EMBL" id="JH597770">
    <property type="protein sequence ID" value="EHP68467.1"/>
    <property type="molecule type" value="Genomic_DNA"/>
</dbReference>